<name>A0A1E7FTB0_9STRA</name>
<dbReference type="PANTHER" id="PTHR13271">
    <property type="entry name" value="UNCHARACTERIZED PUTATIVE METHYLTRANSFERASE"/>
    <property type="match status" value="1"/>
</dbReference>
<dbReference type="Gene3D" id="3.90.1410.10">
    <property type="entry name" value="set domain protein methyltransferase, domain 1"/>
    <property type="match status" value="1"/>
</dbReference>
<dbReference type="Proteomes" id="UP000095751">
    <property type="component" value="Unassembled WGS sequence"/>
</dbReference>
<dbReference type="KEGG" id="fcy:FRACYDRAFT_181326"/>
<dbReference type="Pfam" id="PF00856">
    <property type="entry name" value="SET"/>
    <property type="match status" value="1"/>
</dbReference>
<dbReference type="SUPFAM" id="SSF82199">
    <property type="entry name" value="SET domain"/>
    <property type="match status" value="1"/>
</dbReference>
<gene>
    <name evidence="2" type="ORF">FRACYDRAFT_181326</name>
</gene>
<dbReference type="OrthoDB" id="44151at2759"/>
<dbReference type="InterPro" id="IPR001214">
    <property type="entry name" value="SET_dom"/>
</dbReference>
<evidence type="ECO:0000313" key="2">
    <source>
        <dbReference type="EMBL" id="OEU21053.1"/>
    </source>
</evidence>
<protein>
    <recommendedName>
        <fullName evidence="1">SET domain-containing protein</fullName>
    </recommendedName>
</protein>
<accession>A0A1E7FTB0</accession>
<feature type="domain" description="SET" evidence="1">
    <location>
        <begin position="28"/>
        <end position="227"/>
    </location>
</feature>
<dbReference type="EMBL" id="KV784354">
    <property type="protein sequence ID" value="OEU21053.1"/>
    <property type="molecule type" value="Genomic_DNA"/>
</dbReference>
<dbReference type="GO" id="GO:0016279">
    <property type="term" value="F:protein-lysine N-methyltransferase activity"/>
    <property type="evidence" value="ECO:0007669"/>
    <property type="project" value="TreeGrafter"/>
</dbReference>
<dbReference type="AlphaFoldDB" id="A0A1E7FTB0"/>
<proteinExistence type="predicted"/>
<dbReference type="InterPro" id="IPR046341">
    <property type="entry name" value="SET_dom_sf"/>
</dbReference>
<evidence type="ECO:0000313" key="3">
    <source>
        <dbReference type="Proteomes" id="UP000095751"/>
    </source>
</evidence>
<reference evidence="2 3" key="1">
    <citation type="submission" date="2016-09" db="EMBL/GenBank/DDBJ databases">
        <title>Extensive genetic diversity and differential bi-allelic expression allows diatom success in the polar Southern Ocean.</title>
        <authorList>
            <consortium name="DOE Joint Genome Institute"/>
            <person name="Mock T."/>
            <person name="Otillar R.P."/>
            <person name="Strauss J."/>
            <person name="Dupont C."/>
            <person name="Frickenhaus S."/>
            <person name="Maumus F."/>
            <person name="Mcmullan M."/>
            <person name="Sanges R."/>
            <person name="Schmutz J."/>
            <person name="Toseland A."/>
            <person name="Valas R."/>
            <person name="Veluchamy A."/>
            <person name="Ward B.J."/>
            <person name="Allen A."/>
            <person name="Barry K."/>
            <person name="Falciatore A."/>
            <person name="Ferrante M."/>
            <person name="Fortunato A.E."/>
            <person name="Gloeckner G."/>
            <person name="Gruber A."/>
            <person name="Hipkin R."/>
            <person name="Janech M."/>
            <person name="Kroth P."/>
            <person name="Leese F."/>
            <person name="Lindquist E."/>
            <person name="Lyon B.R."/>
            <person name="Martin J."/>
            <person name="Mayer C."/>
            <person name="Parker M."/>
            <person name="Quesneville H."/>
            <person name="Raymond J."/>
            <person name="Uhlig C."/>
            <person name="Valentin K.U."/>
            <person name="Worden A.Z."/>
            <person name="Armbrust E.V."/>
            <person name="Bowler C."/>
            <person name="Green B."/>
            <person name="Moulton V."/>
            <person name="Van Oosterhout C."/>
            <person name="Grigoriev I."/>
        </authorList>
    </citation>
    <scope>NUCLEOTIDE SEQUENCE [LARGE SCALE GENOMIC DNA]</scope>
    <source>
        <strain evidence="2 3">CCMP1102</strain>
    </source>
</reference>
<organism evidence="2 3">
    <name type="scientific">Fragilariopsis cylindrus CCMP1102</name>
    <dbReference type="NCBI Taxonomy" id="635003"/>
    <lineage>
        <taxon>Eukaryota</taxon>
        <taxon>Sar</taxon>
        <taxon>Stramenopiles</taxon>
        <taxon>Ochrophyta</taxon>
        <taxon>Bacillariophyta</taxon>
        <taxon>Bacillariophyceae</taxon>
        <taxon>Bacillariophycidae</taxon>
        <taxon>Bacillariales</taxon>
        <taxon>Bacillariaceae</taxon>
        <taxon>Fragilariopsis</taxon>
    </lineage>
</organism>
<evidence type="ECO:0000259" key="1">
    <source>
        <dbReference type="PROSITE" id="PS50280"/>
    </source>
</evidence>
<sequence length="358" mass="41972">MAQGDINTATVIGDMIEWVRSKGGSFSRKIEIRRIDQQDDTSPYGIYAKEDIAAKENLFHIPESCYITMTDEFRPMEKDEDETIFYYKNICLLTHKLLTEMNLGEQSTHGPYIRYLKTQKPGQIPAMWSKEGKDVLRKVIYPGSNVVDWIDEHFKQTGCVNNTFEEHIVELVLQRGYDVNLIPIWDMVNHDNGRFNTEYDSIHSEGGTKIRTTKDIRAGEEIYATYDLCPDCREPLQWYLGTPEILRDFGFVERYPRRWVYWENNIWFNITETEDGELEVKFDEPTYPNEDVYGIPAHSFLDNELGRIRNVANTVLEKQRPSEVPEHEWDNILQFYKAKEIAFSEALKAVETRLHDEL</sequence>
<dbReference type="CDD" id="cd10527">
    <property type="entry name" value="SET_LSMT"/>
    <property type="match status" value="1"/>
</dbReference>
<dbReference type="PROSITE" id="PS50280">
    <property type="entry name" value="SET"/>
    <property type="match status" value="1"/>
</dbReference>
<dbReference type="InterPro" id="IPR050600">
    <property type="entry name" value="SETD3_SETD6_MTase"/>
</dbReference>
<dbReference type="InParanoid" id="A0A1E7FTB0"/>
<keyword evidence="3" id="KW-1185">Reference proteome</keyword>